<gene>
    <name evidence="3" type="ORF">EIP91_004028</name>
</gene>
<feature type="compositionally biased region" description="Pro residues" evidence="1">
    <location>
        <begin position="86"/>
        <end position="95"/>
    </location>
</feature>
<keyword evidence="4" id="KW-1185">Reference proteome</keyword>
<evidence type="ECO:0000256" key="2">
    <source>
        <dbReference type="SAM" id="SignalP"/>
    </source>
</evidence>
<accession>A0A4R0R9J8</accession>
<evidence type="ECO:0000313" key="4">
    <source>
        <dbReference type="Proteomes" id="UP000292702"/>
    </source>
</evidence>
<dbReference type="Proteomes" id="UP000292702">
    <property type="component" value="Unassembled WGS sequence"/>
</dbReference>
<feature type="compositionally biased region" description="Gly residues" evidence="1">
    <location>
        <begin position="121"/>
        <end position="143"/>
    </location>
</feature>
<name>A0A4R0R9J8_9APHY</name>
<dbReference type="PROSITE" id="PS51257">
    <property type="entry name" value="PROKAR_LIPOPROTEIN"/>
    <property type="match status" value="1"/>
</dbReference>
<feature type="signal peptide" evidence="2">
    <location>
        <begin position="1"/>
        <end position="23"/>
    </location>
</feature>
<sequence length="154" mass="16154">MRFTIAAFTALLAFACTSTLAGAQENTPGDVQNVYARDEVISLALRDVLEVLHARDFDLTVGSGLKRRVILTPDAPSEGEPRHIEPLPPPPPPSPVQGAQQPARPGHRDVPSFFLAHPPRTGGGGGRRTGGRRTGGPGAGGGASSRLSSRMVYL</sequence>
<protein>
    <submittedName>
        <fullName evidence="3">Uncharacterized protein</fullName>
    </submittedName>
</protein>
<reference evidence="3 4" key="1">
    <citation type="submission" date="2018-11" db="EMBL/GenBank/DDBJ databases">
        <title>Genome assembly of Steccherinum ochraceum LE-BIN_3174, the white-rot fungus of the Steccherinaceae family (The Residual Polyporoid clade, Polyporales, Basidiomycota).</title>
        <authorList>
            <person name="Fedorova T.V."/>
            <person name="Glazunova O.A."/>
            <person name="Landesman E.O."/>
            <person name="Moiseenko K.V."/>
            <person name="Psurtseva N.V."/>
            <person name="Savinova O.S."/>
            <person name="Shakhova N.V."/>
            <person name="Tyazhelova T.V."/>
            <person name="Vasina D.V."/>
        </authorList>
    </citation>
    <scope>NUCLEOTIDE SEQUENCE [LARGE SCALE GENOMIC DNA]</scope>
    <source>
        <strain evidence="3 4">LE-BIN_3174</strain>
    </source>
</reference>
<dbReference type="EMBL" id="RWJN01000233">
    <property type="protein sequence ID" value="TCD64500.1"/>
    <property type="molecule type" value="Genomic_DNA"/>
</dbReference>
<evidence type="ECO:0000256" key="1">
    <source>
        <dbReference type="SAM" id="MobiDB-lite"/>
    </source>
</evidence>
<keyword evidence="2" id="KW-0732">Signal</keyword>
<feature type="chain" id="PRO_5020211829" evidence="2">
    <location>
        <begin position="24"/>
        <end position="154"/>
    </location>
</feature>
<proteinExistence type="predicted"/>
<organism evidence="3 4">
    <name type="scientific">Steccherinum ochraceum</name>
    <dbReference type="NCBI Taxonomy" id="92696"/>
    <lineage>
        <taxon>Eukaryota</taxon>
        <taxon>Fungi</taxon>
        <taxon>Dikarya</taxon>
        <taxon>Basidiomycota</taxon>
        <taxon>Agaricomycotina</taxon>
        <taxon>Agaricomycetes</taxon>
        <taxon>Polyporales</taxon>
        <taxon>Steccherinaceae</taxon>
        <taxon>Steccherinum</taxon>
    </lineage>
</organism>
<comment type="caution">
    <text evidence="3">The sequence shown here is derived from an EMBL/GenBank/DDBJ whole genome shotgun (WGS) entry which is preliminary data.</text>
</comment>
<evidence type="ECO:0000313" key="3">
    <source>
        <dbReference type="EMBL" id="TCD64500.1"/>
    </source>
</evidence>
<dbReference type="AlphaFoldDB" id="A0A4R0R9J8"/>
<feature type="region of interest" description="Disordered" evidence="1">
    <location>
        <begin position="72"/>
        <end position="154"/>
    </location>
</feature>